<keyword evidence="1" id="KW-0732">Signal</keyword>
<name>A0A484LTT3_9ASTE</name>
<feature type="chain" id="PRO_5019767155" evidence="1">
    <location>
        <begin position="28"/>
        <end position="95"/>
    </location>
</feature>
<dbReference type="EMBL" id="OOIL02002010">
    <property type="protein sequence ID" value="VFQ79805.1"/>
    <property type="molecule type" value="Genomic_DNA"/>
</dbReference>
<evidence type="ECO:0000313" key="2">
    <source>
        <dbReference type="EMBL" id="VFQ79805.1"/>
    </source>
</evidence>
<evidence type="ECO:0000256" key="1">
    <source>
        <dbReference type="SAM" id="SignalP"/>
    </source>
</evidence>
<dbReference type="Proteomes" id="UP000595140">
    <property type="component" value="Unassembled WGS sequence"/>
</dbReference>
<accession>A0A484LTT3</accession>
<protein>
    <submittedName>
        <fullName evidence="2">Uncharacterized protein</fullName>
    </submittedName>
</protein>
<feature type="signal peptide" evidence="1">
    <location>
        <begin position="1"/>
        <end position="27"/>
    </location>
</feature>
<gene>
    <name evidence="2" type="ORF">CCAM_LOCUS21581</name>
</gene>
<proteinExistence type="predicted"/>
<organism evidence="2 3">
    <name type="scientific">Cuscuta campestris</name>
    <dbReference type="NCBI Taxonomy" id="132261"/>
    <lineage>
        <taxon>Eukaryota</taxon>
        <taxon>Viridiplantae</taxon>
        <taxon>Streptophyta</taxon>
        <taxon>Embryophyta</taxon>
        <taxon>Tracheophyta</taxon>
        <taxon>Spermatophyta</taxon>
        <taxon>Magnoliopsida</taxon>
        <taxon>eudicotyledons</taxon>
        <taxon>Gunneridae</taxon>
        <taxon>Pentapetalae</taxon>
        <taxon>asterids</taxon>
        <taxon>lamiids</taxon>
        <taxon>Solanales</taxon>
        <taxon>Convolvulaceae</taxon>
        <taxon>Cuscuteae</taxon>
        <taxon>Cuscuta</taxon>
        <taxon>Cuscuta subgen. Grammica</taxon>
        <taxon>Cuscuta sect. Cleistogrammica</taxon>
    </lineage>
</organism>
<evidence type="ECO:0000313" key="3">
    <source>
        <dbReference type="Proteomes" id="UP000595140"/>
    </source>
</evidence>
<reference evidence="2 3" key="1">
    <citation type="submission" date="2018-04" db="EMBL/GenBank/DDBJ databases">
        <authorList>
            <person name="Vogel A."/>
        </authorList>
    </citation>
    <scope>NUCLEOTIDE SEQUENCE [LARGE SCALE GENOMIC DNA]</scope>
</reference>
<dbReference type="AlphaFoldDB" id="A0A484LTT3"/>
<keyword evidence="3" id="KW-1185">Reference proteome</keyword>
<sequence length="95" mass="10745">MANPNTKTLSYVFVFIVIMCLLLLSEARIINDKNNKPKIINCAIVGEHGGTGQQQHHLLSYLIKGFIPTEVIDKHPKRRCLRQSPGGPDPHHHRK</sequence>